<evidence type="ECO:0000313" key="3">
    <source>
        <dbReference type="Proteomes" id="UP000070444"/>
    </source>
</evidence>
<keyword evidence="2" id="KW-0808">Transferase</keyword>
<organism evidence="2 3">
    <name type="scientific">Conidiobolus coronatus (strain ATCC 28846 / CBS 209.66 / NRRL 28638)</name>
    <name type="common">Delacroixia coronata</name>
    <dbReference type="NCBI Taxonomy" id="796925"/>
    <lineage>
        <taxon>Eukaryota</taxon>
        <taxon>Fungi</taxon>
        <taxon>Fungi incertae sedis</taxon>
        <taxon>Zoopagomycota</taxon>
        <taxon>Entomophthoromycotina</taxon>
        <taxon>Entomophthoromycetes</taxon>
        <taxon>Entomophthorales</taxon>
        <taxon>Ancylistaceae</taxon>
        <taxon>Conidiobolus</taxon>
    </lineage>
</organism>
<dbReference type="OrthoDB" id="422574at2759"/>
<dbReference type="EMBL" id="KQ964441">
    <property type="protein sequence ID" value="KXN73124.1"/>
    <property type="molecule type" value="Genomic_DNA"/>
</dbReference>
<dbReference type="SUPFAM" id="SSF47616">
    <property type="entry name" value="GST C-terminal domain-like"/>
    <property type="match status" value="1"/>
</dbReference>
<reference evidence="2 3" key="1">
    <citation type="journal article" date="2015" name="Genome Biol. Evol.">
        <title>Phylogenomic analyses indicate that early fungi evolved digesting cell walls of algal ancestors of land plants.</title>
        <authorList>
            <person name="Chang Y."/>
            <person name="Wang S."/>
            <person name="Sekimoto S."/>
            <person name="Aerts A.L."/>
            <person name="Choi C."/>
            <person name="Clum A."/>
            <person name="LaButti K.M."/>
            <person name="Lindquist E.A."/>
            <person name="Yee Ngan C."/>
            <person name="Ohm R.A."/>
            <person name="Salamov A.A."/>
            <person name="Grigoriev I.V."/>
            <person name="Spatafora J.W."/>
            <person name="Berbee M.L."/>
        </authorList>
    </citation>
    <scope>NUCLEOTIDE SEQUENCE [LARGE SCALE GENOMIC DNA]</scope>
    <source>
        <strain evidence="2 3">NRRL 28638</strain>
    </source>
</reference>
<dbReference type="GO" id="GO:0016740">
    <property type="term" value="F:transferase activity"/>
    <property type="evidence" value="ECO:0007669"/>
    <property type="project" value="UniProtKB-KW"/>
</dbReference>
<sequence>WPKDAKLQSEVVQWLMFQMGGIGPMQGQANHFVCYAPKKVEYGIIRYTNETKRLFSVLESRLQDRQYLVGEQLTIADIATIPWIDNAFRVNIDLNEFPNVNAWNDRIETIPEVLRGYDVPTPNINKELKKDPEALKKHLAENAKWIIVANKQ</sequence>
<accession>A0A137PDP0</accession>
<dbReference type="PROSITE" id="PS50405">
    <property type="entry name" value="GST_CTER"/>
    <property type="match status" value="1"/>
</dbReference>
<dbReference type="InterPro" id="IPR010987">
    <property type="entry name" value="Glutathione-S-Trfase_C-like"/>
</dbReference>
<proteinExistence type="predicted"/>
<dbReference type="Proteomes" id="UP000070444">
    <property type="component" value="Unassembled WGS sequence"/>
</dbReference>
<dbReference type="AlphaFoldDB" id="A0A137PDP0"/>
<dbReference type="Pfam" id="PF00043">
    <property type="entry name" value="GST_C"/>
    <property type="match status" value="1"/>
</dbReference>
<keyword evidence="3" id="KW-1185">Reference proteome</keyword>
<feature type="non-terminal residue" evidence="2">
    <location>
        <position position="1"/>
    </location>
</feature>
<name>A0A137PDP0_CONC2</name>
<dbReference type="STRING" id="796925.A0A137PDP0"/>
<evidence type="ECO:0000313" key="2">
    <source>
        <dbReference type="EMBL" id="KXN73124.1"/>
    </source>
</evidence>
<dbReference type="InterPro" id="IPR004046">
    <property type="entry name" value="GST_C"/>
</dbReference>
<gene>
    <name evidence="2" type="ORF">CONCODRAFT_36166</name>
</gene>
<feature type="domain" description="GST C-terminal" evidence="1">
    <location>
        <begin position="4"/>
        <end position="132"/>
    </location>
</feature>
<dbReference type="Gene3D" id="1.20.1050.10">
    <property type="match status" value="1"/>
</dbReference>
<dbReference type="OMA" id="WIIVANK"/>
<evidence type="ECO:0000259" key="1">
    <source>
        <dbReference type="PROSITE" id="PS50405"/>
    </source>
</evidence>
<protein>
    <submittedName>
        <fullName evidence="2">Glutathione S-transferase</fullName>
    </submittedName>
</protein>
<dbReference type="PANTHER" id="PTHR44051">
    <property type="entry name" value="GLUTATHIONE S-TRANSFERASE-RELATED"/>
    <property type="match status" value="1"/>
</dbReference>
<dbReference type="InterPro" id="IPR036282">
    <property type="entry name" value="Glutathione-S-Trfase_C_sf"/>
</dbReference>
<dbReference type="PANTHER" id="PTHR44051:SF8">
    <property type="entry name" value="GLUTATHIONE S-TRANSFERASE GSTA"/>
    <property type="match status" value="1"/>
</dbReference>